<comment type="caution">
    <text evidence="2">The sequence shown here is derived from an EMBL/GenBank/DDBJ whole genome shotgun (WGS) entry which is preliminary data.</text>
</comment>
<evidence type="ECO:0000313" key="2">
    <source>
        <dbReference type="EMBL" id="GEP44474.1"/>
    </source>
</evidence>
<evidence type="ECO:0000313" key="3">
    <source>
        <dbReference type="Proteomes" id="UP000321577"/>
    </source>
</evidence>
<sequence length="162" mass="18337">MKLLPLFIHLLLPFLLLLASPAQARIGETLAECTARYGDPVSVNLDPPVTMHEKAGIRVACFYFEGKCDFIYFKNLKTDTEGTPMPFTDAERKVLFEASSAGKDWTPDSEEDQVAYWNCDDLQGLQQQKGERHIIIQTRAHMARSAASKTKEQKARENLKDF</sequence>
<feature type="signal peptide" evidence="1">
    <location>
        <begin position="1"/>
        <end position="24"/>
    </location>
</feature>
<dbReference type="EMBL" id="BKAG01000030">
    <property type="protein sequence ID" value="GEP44474.1"/>
    <property type="molecule type" value="Genomic_DNA"/>
</dbReference>
<gene>
    <name evidence="2" type="ORF">BGE01nite_37650</name>
</gene>
<evidence type="ECO:0000256" key="1">
    <source>
        <dbReference type="SAM" id="SignalP"/>
    </source>
</evidence>
<reference evidence="2 3" key="1">
    <citation type="submission" date="2019-07" db="EMBL/GenBank/DDBJ databases">
        <title>Whole genome shotgun sequence of Brevifollis gellanilyticus NBRC 108608.</title>
        <authorList>
            <person name="Hosoyama A."/>
            <person name="Uohara A."/>
            <person name="Ohji S."/>
            <person name="Ichikawa N."/>
        </authorList>
    </citation>
    <scope>NUCLEOTIDE SEQUENCE [LARGE SCALE GENOMIC DNA]</scope>
    <source>
        <strain evidence="2 3">NBRC 108608</strain>
    </source>
</reference>
<accession>A0A512MCK1</accession>
<dbReference type="RefSeq" id="WP_146852452.1">
    <property type="nucleotide sequence ID" value="NZ_BKAG01000030.1"/>
</dbReference>
<keyword evidence="1" id="KW-0732">Signal</keyword>
<name>A0A512MCK1_9BACT</name>
<organism evidence="2 3">
    <name type="scientific">Brevifollis gellanilyticus</name>
    <dbReference type="NCBI Taxonomy" id="748831"/>
    <lineage>
        <taxon>Bacteria</taxon>
        <taxon>Pseudomonadati</taxon>
        <taxon>Verrucomicrobiota</taxon>
        <taxon>Verrucomicrobiia</taxon>
        <taxon>Verrucomicrobiales</taxon>
        <taxon>Verrucomicrobiaceae</taxon>
    </lineage>
</organism>
<feature type="chain" id="PRO_5022155453" evidence="1">
    <location>
        <begin position="25"/>
        <end position="162"/>
    </location>
</feature>
<protein>
    <submittedName>
        <fullName evidence="2">Uncharacterized protein</fullName>
    </submittedName>
</protein>
<keyword evidence="3" id="KW-1185">Reference proteome</keyword>
<dbReference type="Proteomes" id="UP000321577">
    <property type="component" value="Unassembled WGS sequence"/>
</dbReference>
<dbReference type="OrthoDB" id="193036at2"/>
<proteinExistence type="predicted"/>
<dbReference type="AlphaFoldDB" id="A0A512MCK1"/>